<dbReference type="Pfam" id="PF16785">
    <property type="entry name" value="SMBP"/>
    <property type="match status" value="1"/>
</dbReference>
<proteinExistence type="predicted"/>
<dbReference type="EMBL" id="PXXU01000021">
    <property type="protein sequence ID" value="PSJ17380.1"/>
    <property type="molecule type" value="Genomic_DNA"/>
</dbReference>
<protein>
    <submittedName>
        <fullName evidence="2">Metal-binding protein SmbP</fullName>
    </submittedName>
</protein>
<gene>
    <name evidence="2" type="ORF">C7H79_08280</name>
</gene>
<comment type="caution">
    <text evidence="2">The sequence shown here is derived from an EMBL/GenBank/DDBJ whole genome shotgun (WGS) entry which is preliminary data.</text>
</comment>
<evidence type="ECO:0000313" key="2">
    <source>
        <dbReference type="EMBL" id="PSJ17380.1"/>
    </source>
</evidence>
<dbReference type="InterPro" id="IPR031877">
    <property type="entry name" value="SmbP"/>
</dbReference>
<evidence type="ECO:0000256" key="1">
    <source>
        <dbReference type="SAM" id="SignalP"/>
    </source>
</evidence>
<dbReference type="GO" id="GO:0046872">
    <property type="term" value="F:metal ion binding"/>
    <property type="evidence" value="ECO:0007669"/>
    <property type="project" value="InterPro"/>
</dbReference>
<dbReference type="AlphaFoldDB" id="A0A2P7NV83"/>
<name>A0A2P7NV83_9PROT</name>
<dbReference type="CDD" id="cd13840">
    <property type="entry name" value="SMBP_like"/>
    <property type="match status" value="1"/>
</dbReference>
<keyword evidence="3" id="KW-1185">Reference proteome</keyword>
<dbReference type="Proteomes" id="UP000241912">
    <property type="component" value="Unassembled WGS sequence"/>
</dbReference>
<evidence type="ECO:0000313" key="3">
    <source>
        <dbReference type="Proteomes" id="UP000241912"/>
    </source>
</evidence>
<sequence>MGINQPKIIITVLSTLTFFFSSLVATASNDNYHTAEAIKHAETAQIHGKAGHVKTLLEYAQQSLIHAKAAENELAGSHQRITDSIKHLEEAIAHARQEDSEAATRHTSQALEYMRHPIVE</sequence>
<feature type="signal peptide" evidence="1">
    <location>
        <begin position="1"/>
        <end position="27"/>
    </location>
</feature>
<feature type="chain" id="PRO_5015202080" evidence="1">
    <location>
        <begin position="28"/>
        <end position="120"/>
    </location>
</feature>
<reference evidence="2 3" key="1">
    <citation type="submission" date="2018-03" db="EMBL/GenBank/DDBJ databases">
        <title>Draft genome of Nitrosomonas supralitoralis APG5.</title>
        <authorList>
            <person name="Urakawa H."/>
            <person name="Lopez J.V."/>
        </authorList>
    </citation>
    <scope>NUCLEOTIDE SEQUENCE [LARGE SCALE GENOMIC DNA]</scope>
    <source>
        <strain evidence="2 3">APG5</strain>
    </source>
</reference>
<dbReference type="RefSeq" id="WP_106706815.1">
    <property type="nucleotide sequence ID" value="NZ_PXXU01000021.1"/>
</dbReference>
<organism evidence="2 3">
    <name type="scientific">Nitrosomonas supralitoralis</name>
    <dbReference type="NCBI Taxonomy" id="2116706"/>
    <lineage>
        <taxon>Bacteria</taxon>
        <taxon>Pseudomonadati</taxon>
        <taxon>Pseudomonadota</taxon>
        <taxon>Betaproteobacteria</taxon>
        <taxon>Nitrosomonadales</taxon>
        <taxon>Nitrosomonadaceae</taxon>
        <taxon>Nitrosomonas</taxon>
    </lineage>
</organism>
<keyword evidence="1" id="KW-0732">Signal</keyword>
<accession>A0A2P7NV83</accession>
<dbReference type="OrthoDB" id="8547889at2"/>
<dbReference type="Gene3D" id="1.20.120.660">
    <property type="entry name" value="IL-4 antagonist (De novo design) like domain"/>
    <property type="match status" value="1"/>
</dbReference>